<dbReference type="InterPro" id="IPR027370">
    <property type="entry name" value="Znf-RING_euk"/>
</dbReference>
<evidence type="ECO:0000259" key="7">
    <source>
        <dbReference type="PROSITE" id="PS50119"/>
    </source>
</evidence>
<dbReference type="GeneTree" id="ENSGT01030000234583"/>
<accession>F7E796</accession>
<evidence type="ECO:0000313" key="8">
    <source>
        <dbReference type="Ensembl" id="ENSXETP00000044855"/>
    </source>
</evidence>
<dbReference type="GO" id="GO:0008270">
    <property type="term" value="F:zinc ion binding"/>
    <property type="evidence" value="ECO:0007669"/>
    <property type="project" value="UniProtKB-KW"/>
</dbReference>
<feature type="chain" id="PRO_5027797806" description="RING-type domain-containing protein" evidence="5">
    <location>
        <begin position="23"/>
        <end position="655"/>
    </location>
</feature>
<keyword evidence="2 4" id="KW-0863">Zinc-finger</keyword>
<dbReference type="SUPFAM" id="SSF57850">
    <property type="entry name" value="RING/U-box"/>
    <property type="match status" value="4"/>
</dbReference>
<dbReference type="PROSITE" id="PS50119">
    <property type="entry name" value="ZF_BBOX"/>
    <property type="match status" value="2"/>
</dbReference>
<dbReference type="SMART" id="SM00336">
    <property type="entry name" value="BBOX"/>
    <property type="match status" value="3"/>
</dbReference>
<name>F7E796_XENTR</name>
<protein>
    <recommendedName>
        <fullName evidence="9">RING-type domain-containing protein</fullName>
    </recommendedName>
</protein>
<reference evidence="8" key="1">
    <citation type="journal article" date="2010" name="Science">
        <title>The genome of the Western clawed frog Xenopus tropicalis.</title>
        <authorList>
            <person name="Hellsten U."/>
            <person name="Harland R.M."/>
            <person name="Gilchrist M.J."/>
            <person name="Hendrix D."/>
            <person name="Jurka J."/>
            <person name="Kapitonov V."/>
            <person name="Ovcharenko I."/>
            <person name="Putnam N.H."/>
            <person name="Shu S."/>
            <person name="Taher L."/>
            <person name="Blitz I.L."/>
            <person name="Blumberg B."/>
            <person name="Dichmann D.S."/>
            <person name="Dubchak I."/>
            <person name="Amaya E."/>
            <person name="Detter J.C."/>
            <person name="Fletcher R."/>
            <person name="Gerhard D.S."/>
            <person name="Goodstein D."/>
            <person name="Graves T."/>
            <person name="Grigoriev I.V."/>
            <person name="Grimwood J."/>
            <person name="Kawashima T."/>
            <person name="Lindquist E."/>
            <person name="Lucas S.M."/>
            <person name="Mead P.E."/>
            <person name="Mitros T."/>
            <person name="Ogino H."/>
            <person name="Ohta Y."/>
            <person name="Poliakov A.V."/>
            <person name="Pollet N."/>
            <person name="Robert J."/>
            <person name="Salamov A."/>
            <person name="Sater A.K."/>
            <person name="Schmutz J."/>
            <person name="Terry A."/>
            <person name="Vize P.D."/>
            <person name="Warren W.C."/>
            <person name="Wells D."/>
            <person name="Wills A."/>
            <person name="Wilson R.K."/>
            <person name="Zimmerman L.B."/>
            <person name="Zorn A.M."/>
            <person name="Grainger R."/>
            <person name="Grammer T."/>
            <person name="Khokha M.K."/>
            <person name="Richardson P.M."/>
            <person name="Rokhsar D.S."/>
        </authorList>
    </citation>
    <scope>NUCLEOTIDE SEQUENCE [LARGE SCALE GENOMIC DNA]</scope>
    <source>
        <strain evidence="8">Nigerian</strain>
    </source>
</reference>
<evidence type="ECO:0000259" key="6">
    <source>
        <dbReference type="PROSITE" id="PS50089"/>
    </source>
</evidence>
<dbReference type="InterPro" id="IPR013083">
    <property type="entry name" value="Znf_RING/FYVE/PHD"/>
</dbReference>
<dbReference type="PROSITE" id="PS00518">
    <property type="entry name" value="ZF_RING_1"/>
    <property type="match status" value="4"/>
</dbReference>
<dbReference type="InterPro" id="IPR051051">
    <property type="entry name" value="E3_ubiq-ligase_TRIM/RNF"/>
</dbReference>
<sequence>MGELQVYFWFLISAMAADGVRGELSCPVCLEIYTDPVTLPCGHNYCRGCIGKAWDPEMRGFGDKPSCPQCRRRYEKQPELRSNVTLWDLAERFLPIGPHHGTTGIPCTYCDSPVPAAMSCLLCEASLCATHVRVHSTAPEHVLTMPSVLLRHQNCSIHRERLRYRCTEDGARVCVSCCLAGGPRGHKVELLNGAPKKTHIQAMATADLRSNITCSLCREIYTDPVTLPCGHTYCRDCIGGTWESEEKMWGYPSCPECGETYPARPGLRGDRTLRNILESLVPSDPVMRYSDLRDKLTCPLCRGIYTDPVTLPCGHNYCLRCIGATLRLQEWLEDDPSCPECLRRYWIWPELSKNLKLRHIVRSFIVTHPEYGYPRVFCTYCIHSAETLAVPATKSCLYCGVSLCDDHVTRHSKSVEHILTKPTPKCSAHQELLRYRCTEDGAPVCVSCCLAGGHRGHRVKLLKEATKRRKIQGAAGAGLRDKLTCPLCRGIYTDPVTLPCGHNYCLRCIGGTWGEQKEKREGRSCPECKHKIKIKMELSKNHSLCNIVQFLLPPPEQRDPAGTYCTYCIHSLVPAAKSCLLCEASLCDKHVRVHSRAAEHVLTEPTASFGHRNCSAHGELLRYLCTEDGAPVCVSCCLAGGHRGHRVEMLNEEQE</sequence>
<organism evidence="8">
    <name type="scientific">Xenopus tropicalis</name>
    <name type="common">Western clawed frog</name>
    <name type="synonym">Silurana tropicalis</name>
    <dbReference type="NCBI Taxonomy" id="8364"/>
    <lineage>
        <taxon>Eukaryota</taxon>
        <taxon>Metazoa</taxon>
        <taxon>Chordata</taxon>
        <taxon>Craniata</taxon>
        <taxon>Vertebrata</taxon>
        <taxon>Euteleostomi</taxon>
        <taxon>Amphibia</taxon>
        <taxon>Batrachia</taxon>
        <taxon>Anura</taxon>
        <taxon>Pipoidea</taxon>
        <taxon>Pipidae</taxon>
        <taxon>Xenopodinae</taxon>
        <taxon>Xenopus</taxon>
        <taxon>Silurana</taxon>
    </lineage>
</organism>
<feature type="domain" description="RING-type" evidence="6">
    <location>
        <begin position="298"/>
        <end position="341"/>
    </location>
</feature>
<evidence type="ECO:0000256" key="3">
    <source>
        <dbReference type="ARBA" id="ARBA00022833"/>
    </source>
</evidence>
<dbReference type="Gene3D" id="3.30.160.60">
    <property type="entry name" value="Classic Zinc Finger"/>
    <property type="match status" value="3"/>
</dbReference>
<dbReference type="InterPro" id="IPR001841">
    <property type="entry name" value="Znf_RING"/>
</dbReference>
<feature type="domain" description="B box-type" evidence="7">
    <location>
        <begin position="421"/>
        <end position="462"/>
    </location>
</feature>
<feature type="domain" description="RING-type" evidence="6">
    <location>
        <begin position="485"/>
        <end position="529"/>
    </location>
</feature>
<dbReference type="eggNOG" id="KOG2177">
    <property type="taxonomic scope" value="Eukaryota"/>
</dbReference>
<dbReference type="HOGENOM" id="CLU_1258748_0_0_1"/>
<dbReference type="InterPro" id="IPR000315">
    <property type="entry name" value="Znf_B-box"/>
</dbReference>
<feature type="domain" description="RING-type" evidence="6">
    <location>
        <begin position="26"/>
        <end position="71"/>
    </location>
</feature>
<keyword evidence="5" id="KW-0732">Signal</keyword>
<keyword evidence="1" id="KW-0479">Metal-binding</keyword>
<dbReference type="Ensembl" id="ENSXETT00000044855">
    <property type="protein sequence ID" value="ENSXETP00000044855"/>
    <property type="gene ID" value="ENSXETG00000021897"/>
</dbReference>
<dbReference type="PANTHER" id="PTHR25465">
    <property type="entry name" value="B-BOX DOMAIN CONTAINING"/>
    <property type="match status" value="1"/>
</dbReference>
<dbReference type="Gene3D" id="4.10.830.40">
    <property type="match status" value="1"/>
</dbReference>
<dbReference type="PANTHER" id="PTHR25465:SF39">
    <property type="entry name" value="E3 UBIQUITIN-PROTEIN LIGASE TRIM47-LIKE"/>
    <property type="match status" value="1"/>
</dbReference>
<dbReference type="Pfam" id="PF00643">
    <property type="entry name" value="zf-B_box"/>
    <property type="match status" value="2"/>
</dbReference>
<dbReference type="InterPro" id="IPR017907">
    <property type="entry name" value="Znf_RING_CS"/>
</dbReference>
<dbReference type="AlphaFoldDB" id="F7E796"/>
<feature type="domain" description="B box-type" evidence="7">
    <location>
        <begin position="614"/>
        <end position="650"/>
    </location>
</feature>
<dbReference type="Pfam" id="PF13445">
    <property type="entry name" value="zf-RING_UBOX"/>
    <property type="match status" value="4"/>
</dbReference>
<dbReference type="Gene3D" id="3.30.40.10">
    <property type="entry name" value="Zinc/RING finger domain, C3HC4 (zinc finger)"/>
    <property type="match status" value="4"/>
</dbReference>
<feature type="domain" description="RING-type" evidence="6">
    <location>
        <begin position="214"/>
        <end position="257"/>
    </location>
</feature>
<evidence type="ECO:0000256" key="2">
    <source>
        <dbReference type="ARBA" id="ARBA00022771"/>
    </source>
</evidence>
<proteinExistence type="predicted"/>
<evidence type="ECO:0000256" key="1">
    <source>
        <dbReference type="ARBA" id="ARBA00022723"/>
    </source>
</evidence>
<evidence type="ECO:0000256" key="5">
    <source>
        <dbReference type="SAM" id="SignalP"/>
    </source>
</evidence>
<dbReference type="PROSITE" id="PS50089">
    <property type="entry name" value="ZF_RING_2"/>
    <property type="match status" value="4"/>
</dbReference>
<reference evidence="8" key="2">
    <citation type="submission" date="2011-06" db="UniProtKB">
        <authorList>
            <consortium name="Ensembl"/>
        </authorList>
    </citation>
    <scope>IDENTIFICATION</scope>
</reference>
<evidence type="ECO:0000256" key="4">
    <source>
        <dbReference type="PROSITE-ProRule" id="PRU00024"/>
    </source>
</evidence>
<evidence type="ECO:0008006" key="9">
    <source>
        <dbReference type="Google" id="ProtNLM"/>
    </source>
</evidence>
<keyword evidence="3" id="KW-0862">Zinc</keyword>
<dbReference type="SMART" id="SM00184">
    <property type="entry name" value="RING"/>
    <property type="match status" value="4"/>
</dbReference>
<feature type="signal peptide" evidence="5">
    <location>
        <begin position="1"/>
        <end position="22"/>
    </location>
</feature>
<dbReference type="SUPFAM" id="SSF57845">
    <property type="entry name" value="B-box zinc-binding domain"/>
    <property type="match status" value="3"/>
</dbReference>
<dbReference type="InParanoid" id="F7E796"/>